<dbReference type="GO" id="GO:0006006">
    <property type="term" value="P:glucose metabolic process"/>
    <property type="evidence" value="ECO:0007669"/>
    <property type="project" value="UniProtKB-KW"/>
</dbReference>
<evidence type="ECO:0000256" key="9">
    <source>
        <dbReference type="ARBA" id="ARBA00045906"/>
    </source>
</evidence>
<dbReference type="SUPFAM" id="SSF47005">
    <property type="entry name" value="Peripheral subunit-binding domain of 2-oxo acid dehydrogenase complex"/>
    <property type="match status" value="1"/>
</dbReference>
<dbReference type="PANTHER" id="PTHR23151:SF90">
    <property type="entry name" value="DIHYDROLIPOYLLYSINE-RESIDUE ACETYLTRANSFERASE COMPONENT OF PYRUVATE DEHYDROGENASE COMPLEX, MITOCHONDRIAL-RELATED"/>
    <property type="match status" value="1"/>
</dbReference>
<comment type="catalytic activity">
    <reaction evidence="11">
        <text>N(6)-[(R)-dihydrolipoyl]-L-lysyl-[protein] + acetyl-CoA = N(6)-[(R)-S(8)-acetyldihydrolipoyl]-L-lysyl-[protein] + CoA</text>
        <dbReference type="Rhea" id="RHEA:17017"/>
        <dbReference type="Rhea" id="RHEA-COMP:10475"/>
        <dbReference type="Rhea" id="RHEA-COMP:10478"/>
        <dbReference type="ChEBI" id="CHEBI:57287"/>
        <dbReference type="ChEBI" id="CHEBI:57288"/>
        <dbReference type="ChEBI" id="CHEBI:83100"/>
        <dbReference type="ChEBI" id="CHEBI:83111"/>
        <dbReference type="EC" id="2.3.1.12"/>
    </reaction>
    <physiologicalReaction direction="left-to-right" evidence="11">
        <dbReference type="Rhea" id="RHEA:17018"/>
    </physiologicalReaction>
</comment>
<dbReference type="Gene3D" id="4.10.320.10">
    <property type="entry name" value="E3-binding domain"/>
    <property type="match status" value="1"/>
</dbReference>
<dbReference type="GO" id="GO:0050908">
    <property type="term" value="P:detection of light stimulus involved in visual perception"/>
    <property type="evidence" value="ECO:0007669"/>
    <property type="project" value="Ensembl"/>
</dbReference>
<evidence type="ECO:0000256" key="1">
    <source>
        <dbReference type="ARBA" id="ARBA00004305"/>
    </source>
</evidence>
<dbReference type="GO" id="GO:0005759">
    <property type="term" value="C:mitochondrial matrix"/>
    <property type="evidence" value="ECO:0007669"/>
    <property type="project" value="UniProtKB-SubCell"/>
</dbReference>
<dbReference type="InParanoid" id="A0A6J2R097"/>
<evidence type="ECO:0000256" key="5">
    <source>
        <dbReference type="ARBA" id="ARBA00022823"/>
    </source>
</evidence>
<dbReference type="InterPro" id="IPR011053">
    <property type="entry name" value="Single_hybrid_motif"/>
</dbReference>
<organism evidence="16 17">
    <name type="scientific">Cottoperca gobio</name>
    <name type="common">Frogmouth</name>
    <name type="synonym">Aphritis gobio</name>
    <dbReference type="NCBI Taxonomy" id="56716"/>
    <lineage>
        <taxon>Eukaryota</taxon>
        <taxon>Metazoa</taxon>
        <taxon>Chordata</taxon>
        <taxon>Craniata</taxon>
        <taxon>Vertebrata</taxon>
        <taxon>Euteleostomi</taxon>
        <taxon>Actinopterygii</taxon>
        <taxon>Neopterygii</taxon>
        <taxon>Teleostei</taxon>
        <taxon>Neoteleostei</taxon>
        <taxon>Acanthomorphata</taxon>
        <taxon>Eupercaria</taxon>
        <taxon>Perciformes</taxon>
        <taxon>Notothenioidei</taxon>
        <taxon>Bovichtidae</taxon>
        <taxon>Cottoperca</taxon>
    </lineage>
</organism>
<protein>
    <recommendedName>
        <fullName evidence="12">Acetyltransferase component of pyruvate dehydrogenase complex</fullName>
        <ecNumber evidence="12">2.3.1.12</ecNumber>
    </recommendedName>
</protein>
<evidence type="ECO:0000256" key="4">
    <source>
        <dbReference type="ARBA" id="ARBA00022679"/>
    </source>
</evidence>
<keyword evidence="8 12" id="KW-0012">Acyltransferase</keyword>
<dbReference type="NCBIfam" id="TIGR01349">
    <property type="entry name" value="PDHac_trf_mito"/>
    <property type="match status" value="1"/>
</dbReference>
<keyword evidence="5 12" id="KW-0450">Lipoyl</keyword>
<dbReference type="EC" id="2.3.1.12" evidence="12"/>
<keyword evidence="3" id="KW-0119">Carbohydrate metabolism</keyword>
<evidence type="ECO:0000256" key="2">
    <source>
        <dbReference type="ARBA" id="ARBA00007317"/>
    </source>
</evidence>
<dbReference type="CTD" id="1737"/>
<evidence type="ECO:0000259" key="15">
    <source>
        <dbReference type="PROSITE" id="PS51826"/>
    </source>
</evidence>
<dbReference type="PROSITE" id="PS50968">
    <property type="entry name" value="BIOTINYL_LIPOYL"/>
    <property type="match status" value="2"/>
</dbReference>
<dbReference type="PROSITE" id="PS51826">
    <property type="entry name" value="PSBD"/>
    <property type="match status" value="1"/>
</dbReference>
<evidence type="ECO:0000256" key="7">
    <source>
        <dbReference type="ARBA" id="ARBA00023128"/>
    </source>
</evidence>
<dbReference type="PANTHER" id="PTHR23151">
    <property type="entry name" value="DIHYDROLIPOAMIDE ACETYL/SUCCINYL-TRANSFERASE-RELATED"/>
    <property type="match status" value="1"/>
</dbReference>
<dbReference type="AlphaFoldDB" id="A0A6J2R097"/>
<feature type="compositionally biased region" description="Polar residues" evidence="13">
    <location>
        <begin position="25"/>
        <end position="34"/>
    </location>
</feature>
<keyword evidence="17" id="KW-0670">Pyruvate</keyword>
<feature type="compositionally biased region" description="Low complexity" evidence="13">
    <location>
        <begin position="309"/>
        <end position="328"/>
    </location>
</feature>
<comment type="function">
    <text evidence="12">The pyruvate dehydrogenase complex catalyzes the overall conversion of pyruvate to acetyl-CoA and CO(2).</text>
</comment>
<dbReference type="OrthoDB" id="537444at2759"/>
<sequence length="632" mass="66557">MLRLILRLRPSSGLRCTRALPAGPSTPSSRSVPGTGSLRRLHCGAGSRTVFLGSGSSHRAVLLRCPLLKGSCHSQRFYCLPPHQKVELPALSPTMQTGTIARWEKKEGEKIGEGELIAEVETDKATVGFEMVDECYLAKILVPEGTRDVNIGAVICITVDSPDLIAAFKDVTLESIQAAGSSTVSSTPPPAAPGSSYPTHLKITLPALSPTMTMGTVQRWEKKVGEKLSEGDLLAEIETDKATIGFEVQEEGYLAKIMVPEGTRDVPLGMPLCIIVERESDIAAFKDYVETGVAEVSTPPPAPAPAPAAAPAAAAPRPAPAATAPAAPRKGRVFASPLAKKLAADKGIDLAQVSGSGPDGRITRKDIDSFVPPKAAPAVAAAPTPAAAPAAAAAAAPAAPAGTFTDIPISNIRKVIAQRLMQSKQTIPHYYLSVDVNMDQVTELRKELNAEVKAQNIKLSVNDFIIKASALACLKVPECNSSWMDTVIRQNHVVDLSVAVSTASGLITPIVFNAHTKGLVAISSDVSALAAKAREGKLQPHEFQGGTFTISNLGMFGVKNFSAIINPPQACILAVGGSEKRLMPADNEKGFDVASMMSVTLSCDHRVVDGAVGAQWLAEFRKFLEKPVTMLL</sequence>
<dbReference type="GO" id="GO:0004742">
    <property type="term" value="F:dihydrolipoyllysine-residue acetyltransferase activity"/>
    <property type="evidence" value="ECO:0007669"/>
    <property type="project" value="UniProtKB-UniRule"/>
</dbReference>
<evidence type="ECO:0000256" key="12">
    <source>
        <dbReference type="RuleBase" id="RU361137"/>
    </source>
</evidence>
<feature type="domain" description="Peripheral subunit-binding (PSBD)" evidence="15">
    <location>
        <begin position="334"/>
        <end position="371"/>
    </location>
</feature>
<dbReference type="Pfam" id="PF00364">
    <property type="entry name" value="Biotin_lipoyl"/>
    <property type="match status" value="2"/>
</dbReference>
<evidence type="ECO:0000256" key="10">
    <source>
        <dbReference type="ARBA" id="ARBA00046790"/>
    </source>
</evidence>
<comment type="subcellular location">
    <subcellularLocation>
        <location evidence="1">Mitochondrion matrix</location>
    </subcellularLocation>
</comment>
<dbReference type="InterPro" id="IPR004167">
    <property type="entry name" value="PSBD"/>
</dbReference>
<dbReference type="PROSITE" id="PS00189">
    <property type="entry name" value="LIPOYL"/>
    <property type="match status" value="2"/>
</dbReference>
<feature type="domain" description="Lipoyl-binding" evidence="14">
    <location>
        <begin position="200"/>
        <end position="276"/>
    </location>
</feature>
<dbReference type="FunFam" id="2.40.50.100:FF:000010">
    <property type="entry name" value="Acetyltransferase component of pyruvate dehydrogenase complex"/>
    <property type="match status" value="2"/>
</dbReference>
<dbReference type="Pfam" id="PF00198">
    <property type="entry name" value="2-oxoacid_dh"/>
    <property type="match status" value="1"/>
</dbReference>
<evidence type="ECO:0000256" key="3">
    <source>
        <dbReference type="ARBA" id="ARBA00022526"/>
    </source>
</evidence>
<accession>A0A6J2R097</accession>
<dbReference type="GO" id="GO:0045254">
    <property type="term" value="C:pyruvate dehydrogenase complex"/>
    <property type="evidence" value="ECO:0007669"/>
    <property type="project" value="UniProtKB-UniRule"/>
</dbReference>
<dbReference type="GeneID" id="115018602"/>
<evidence type="ECO:0000256" key="11">
    <source>
        <dbReference type="ARBA" id="ARBA00047887"/>
    </source>
</evidence>
<evidence type="ECO:0000256" key="13">
    <source>
        <dbReference type="SAM" id="MobiDB-lite"/>
    </source>
</evidence>
<dbReference type="InterPro" id="IPR000089">
    <property type="entry name" value="Biotin_lipoyl"/>
</dbReference>
<evidence type="ECO:0000313" key="17">
    <source>
        <dbReference type="RefSeq" id="XP_029303521.1"/>
    </source>
</evidence>
<dbReference type="InterPro" id="IPR003016">
    <property type="entry name" value="2-oxoA_DH_lipoyl-BS"/>
</dbReference>
<dbReference type="SUPFAM" id="SSF51230">
    <property type="entry name" value="Single hybrid motif"/>
    <property type="match status" value="2"/>
</dbReference>
<gene>
    <name evidence="17" type="primary">dlat</name>
</gene>
<feature type="compositionally biased region" description="Pro residues" evidence="13">
    <location>
        <begin position="298"/>
        <end position="308"/>
    </location>
</feature>
<reference evidence="17" key="1">
    <citation type="submission" date="2025-08" db="UniProtKB">
        <authorList>
            <consortium name="RefSeq"/>
        </authorList>
    </citation>
    <scope>IDENTIFICATION</scope>
</reference>
<keyword evidence="16" id="KW-1185">Reference proteome</keyword>
<comment type="cofactor">
    <cofactor evidence="12">
        <name>(R)-lipoate</name>
        <dbReference type="ChEBI" id="CHEBI:83088"/>
    </cofactor>
    <text evidence="12">Binds 2 lipoyl cofactors covalently.</text>
</comment>
<dbReference type="Proteomes" id="UP000504630">
    <property type="component" value="Chromosome 14"/>
</dbReference>
<dbReference type="KEGG" id="cgob:115018602"/>
<comment type="function">
    <text evidence="9">As part of the pyruvate dehydrogenase complex, catalyzes the transfers of an acetyl group to a lipoic acid moiety. The pyruvate dehydrogenase complex, catalyzes the overall conversion of pyruvate to acetyl-CoA and CO(2), and thereby links cytoplasmic glycolysis and the mitochondrial tricarboxylic acid (TCA) cycle.</text>
</comment>
<evidence type="ECO:0000259" key="14">
    <source>
        <dbReference type="PROSITE" id="PS50968"/>
    </source>
</evidence>
<dbReference type="Pfam" id="PF02817">
    <property type="entry name" value="E3_binding"/>
    <property type="match status" value="1"/>
</dbReference>
<dbReference type="Gene3D" id="3.30.559.10">
    <property type="entry name" value="Chloramphenicol acetyltransferase-like domain"/>
    <property type="match status" value="1"/>
</dbReference>
<feature type="domain" description="Lipoyl-binding" evidence="14">
    <location>
        <begin position="83"/>
        <end position="159"/>
    </location>
</feature>
<keyword evidence="6" id="KW-0809">Transit peptide</keyword>
<dbReference type="RefSeq" id="XP_029303521.1">
    <property type="nucleotide sequence ID" value="XM_029447661.1"/>
</dbReference>
<comment type="similarity">
    <text evidence="2 12">Belongs to the 2-oxoacid dehydrogenase family.</text>
</comment>
<dbReference type="InterPro" id="IPR023213">
    <property type="entry name" value="CAT-like_dom_sf"/>
</dbReference>
<dbReference type="InterPro" id="IPR036625">
    <property type="entry name" value="E3-bd_dom_sf"/>
</dbReference>
<feature type="region of interest" description="Disordered" evidence="13">
    <location>
        <begin position="17"/>
        <end position="37"/>
    </location>
</feature>
<dbReference type="InterPro" id="IPR006257">
    <property type="entry name" value="LAT1"/>
</dbReference>
<keyword evidence="4 12" id="KW-0808">Transferase</keyword>
<evidence type="ECO:0000313" key="16">
    <source>
        <dbReference type="Proteomes" id="UP000504630"/>
    </source>
</evidence>
<dbReference type="Gene3D" id="2.40.50.100">
    <property type="match status" value="2"/>
</dbReference>
<name>A0A6J2R097_COTGO</name>
<dbReference type="InterPro" id="IPR001078">
    <property type="entry name" value="2-oxoacid_DH_actylTfrase"/>
</dbReference>
<evidence type="ECO:0000256" key="6">
    <source>
        <dbReference type="ARBA" id="ARBA00022946"/>
    </source>
</evidence>
<dbReference type="SUPFAM" id="SSF52777">
    <property type="entry name" value="CoA-dependent acyltransferases"/>
    <property type="match status" value="1"/>
</dbReference>
<evidence type="ECO:0000256" key="8">
    <source>
        <dbReference type="ARBA" id="ARBA00023315"/>
    </source>
</evidence>
<dbReference type="GO" id="GO:0006086">
    <property type="term" value="P:pyruvate decarboxylation to acetyl-CoA"/>
    <property type="evidence" value="ECO:0007669"/>
    <property type="project" value="Ensembl"/>
</dbReference>
<dbReference type="FunFam" id="3.30.559.10:FF:000003">
    <property type="entry name" value="Acetyltransferase component of pyruvate dehydrogenase complex"/>
    <property type="match status" value="1"/>
</dbReference>
<dbReference type="InterPro" id="IPR045257">
    <property type="entry name" value="E2/Pdx1"/>
</dbReference>
<feature type="region of interest" description="Disordered" evidence="13">
    <location>
        <begin position="294"/>
        <end position="330"/>
    </location>
</feature>
<keyword evidence="7" id="KW-0496">Mitochondrion</keyword>
<comment type="subunit">
    <text evidence="10">Part of the pyruvate dehydrogenase complex (PDHc) that is a multi-enzyme complex composed of multiple copies of three enzymes, pyruvate dehydrogenase (subunits PDH1A and PDHB, E1 component), dihydrolipoamide acetyltransferase (DLAT, E2 component), and dihydrolipoamide dehydrogenase (DLD, E3 component) to which is added an additional protein the E3-binding protein (PDHX, E3BP). In terms of structural architecture, the E2 and E3BP components assemble into a 60meric central core with icosahedral symmetry. The central core is decorated with E1 and E3 proteins. Currently, two alternative models for the E2:E3BP stoichiometry are considered as being either 48:12 (E2(48)-E3BP(12)) or 40:20 (E2(40)-E3BP(20)). Interacts with PDK2 and PDK3. Interacts with SIRT4. Interacts with PDHB.</text>
</comment>
<dbReference type="FunFam" id="4.10.320.10:FF:000005">
    <property type="entry name" value="Acetyltransferase component of pyruvate dehydrogenase complex"/>
    <property type="match status" value="1"/>
</dbReference>
<dbReference type="CDD" id="cd06849">
    <property type="entry name" value="lipoyl_domain"/>
    <property type="match status" value="2"/>
</dbReference>
<keyword evidence="3" id="KW-0313">Glucose metabolism</keyword>
<proteinExistence type="inferred from homology"/>